<gene>
    <name evidence="1" type="ORF">GCM10023216_02690</name>
</gene>
<organism evidence="1 2">
    <name type="scientific">Isoptericola chiayiensis</name>
    <dbReference type="NCBI Taxonomy" id="579446"/>
    <lineage>
        <taxon>Bacteria</taxon>
        <taxon>Bacillati</taxon>
        <taxon>Actinomycetota</taxon>
        <taxon>Actinomycetes</taxon>
        <taxon>Micrococcales</taxon>
        <taxon>Promicromonosporaceae</taxon>
        <taxon>Isoptericola</taxon>
    </lineage>
</organism>
<accession>A0ABP8XYA8</accession>
<dbReference type="EMBL" id="BAABID010000003">
    <property type="protein sequence ID" value="GAA4717959.1"/>
    <property type="molecule type" value="Genomic_DNA"/>
</dbReference>
<evidence type="ECO:0000313" key="1">
    <source>
        <dbReference type="EMBL" id="GAA4717959.1"/>
    </source>
</evidence>
<name>A0ABP8XYA8_9MICO</name>
<protein>
    <submittedName>
        <fullName evidence="1">Uncharacterized protein</fullName>
    </submittedName>
</protein>
<dbReference type="Proteomes" id="UP001500956">
    <property type="component" value="Unassembled WGS sequence"/>
</dbReference>
<evidence type="ECO:0000313" key="2">
    <source>
        <dbReference type="Proteomes" id="UP001500956"/>
    </source>
</evidence>
<sequence>MAMKYRVAERGERTIYVDHGVWYDANTKHIHVTVPGHEGAHWSYGKSDEKYAMYRAMVEETGRWPENAD</sequence>
<proteinExistence type="predicted"/>
<keyword evidence="2" id="KW-1185">Reference proteome</keyword>
<reference evidence="2" key="1">
    <citation type="journal article" date="2019" name="Int. J. Syst. Evol. Microbiol.">
        <title>The Global Catalogue of Microorganisms (GCM) 10K type strain sequencing project: providing services to taxonomists for standard genome sequencing and annotation.</title>
        <authorList>
            <consortium name="The Broad Institute Genomics Platform"/>
            <consortium name="The Broad Institute Genome Sequencing Center for Infectious Disease"/>
            <person name="Wu L."/>
            <person name="Ma J."/>
        </authorList>
    </citation>
    <scope>NUCLEOTIDE SEQUENCE [LARGE SCALE GENOMIC DNA]</scope>
    <source>
        <strain evidence="2">JCM 18063</strain>
    </source>
</reference>
<comment type="caution">
    <text evidence="1">The sequence shown here is derived from an EMBL/GenBank/DDBJ whole genome shotgun (WGS) entry which is preliminary data.</text>
</comment>
<dbReference type="RefSeq" id="WP_172151634.1">
    <property type="nucleotide sequence ID" value="NZ_BAABID010000003.1"/>
</dbReference>